<dbReference type="Proteomes" id="UP000724874">
    <property type="component" value="Unassembled WGS sequence"/>
</dbReference>
<evidence type="ECO:0000313" key="1">
    <source>
        <dbReference type="EMBL" id="KAF8907839.1"/>
    </source>
</evidence>
<keyword evidence="2" id="KW-1185">Reference proteome</keyword>
<dbReference type="AlphaFoldDB" id="A0A9P5NV70"/>
<proteinExistence type="predicted"/>
<accession>A0A9P5NV70</accession>
<dbReference type="OrthoDB" id="3365698at2759"/>
<evidence type="ECO:0008006" key="3">
    <source>
        <dbReference type="Google" id="ProtNLM"/>
    </source>
</evidence>
<comment type="caution">
    <text evidence="1">The sequence shown here is derived from an EMBL/GenBank/DDBJ whole genome shotgun (WGS) entry which is preliminary data.</text>
</comment>
<organism evidence="1 2">
    <name type="scientific">Gymnopilus junonius</name>
    <name type="common">Spectacular rustgill mushroom</name>
    <name type="synonym">Gymnopilus spectabilis subsp. junonius</name>
    <dbReference type="NCBI Taxonomy" id="109634"/>
    <lineage>
        <taxon>Eukaryota</taxon>
        <taxon>Fungi</taxon>
        <taxon>Dikarya</taxon>
        <taxon>Basidiomycota</taxon>
        <taxon>Agaricomycotina</taxon>
        <taxon>Agaricomycetes</taxon>
        <taxon>Agaricomycetidae</taxon>
        <taxon>Agaricales</taxon>
        <taxon>Agaricineae</taxon>
        <taxon>Hymenogastraceae</taxon>
        <taxon>Gymnopilus</taxon>
    </lineage>
</organism>
<name>A0A9P5NV70_GYMJU</name>
<gene>
    <name evidence="1" type="ORF">CPB84DRAFT_1744411</name>
</gene>
<sequence length="713" mass="81080">MTTLPSSRARRTLVVVKQDVERAVIGASAKVKSTARKASRKTIGVSKDLAIRLPGIARLNLPTPPVPDLLESNFPPSDYQAALILAALLEAKAEWQRLDTKLAQGDLTRKDGWKAVIRHKLELAAEFIRQHNAVLSPVRRLPWDIIQEIFYWSTYPHSPTPEWSDIPWISGHICRRWREVALSASFLWYRIPLIALDKKSRFRKEVLNELFVRSGDRLSQLSIESPYAHNNYPVVDVLIQHSAKWQTVKFYAPVSVISNFRATRGRLPNLRKLTIISRSSIPEMGQPSRELELSLDIFETAPALQEVNINGMVPRQMAFPFSRLLHYKQHMTWGIPTDFAFDSPLLRSLTLLNLSGNFPSVSPITLQHLVKLHLSSEYMTDIGILDNLTLPVIEELKLDSLQGIVVHSVAAMISRSPFDCLLRNLCIRTRHESFTLEGEIITLLQLTPQLLNLDISSPSAADIHKLASRQNGNFLVPLLQTCNFFINSVPSAETTQALKCLASSRCEVLAQQRPKSDDLVVEGWSRPIDILRLYFDSPFTQRAYLHLWDPILQQIALEDWNPSSLSTELYRLRRQLHAAFPAPLLAQDVSFNKWQLNRVDEILSSIESKDTIDPKDIYSSEIHLSLQRLRKLKILNDNTHNISNRARAILNKWNVLFEQGLKERHWVFHGMNSIMYISDDHALRNSPESLSIVYGLPGKGVGGCGDVFWPMNQ</sequence>
<dbReference type="EMBL" id="JADNYJ010000013">
    <property type="protein sequence ID" value="KAF8907839.1"/>
    <property type="molecule type" value="Genomic_DNA"/>
</dbReference>
<evidence type="ECO:0000313" key="2">
    <source>
        <dbReference type="Proteomes" id="UP000724874"/>
    </source>
</evidence>
<protein>
    <recommendedName>
        <fullName evidence="3">F-box domain-containing protein</fullName>
    </recommendedName>
</protein>
<reference evidence="1" key="1">
    <citation type="submission" date="2020-11" db="EMBL/GenBank/DDBJ databases">
        <authorList>
            <consortium name="DOE Joint Genome Institute"/>
            <person name="Ahrendt S."/>
            <person name="Riley R."/>
            <person name="Andreopoulos W."/>
            <person name="LaButti K."/>
            <person name="Pangilinan J."/>
            <person name="Ruiz-duenas F.J."/>
            <person name="Barrasa J.M."/>
            <person name="Sanchez-Garcia M."/>
            <person name="Camarero S."/>
            <person name="Miyauchi S."/>
            <person name="Serrano A."/>
            <person name="Linde D."/>
            <person name="Babiker R."/>
            <person name="Drula E."/>
            <person name="Ayuso-Fernandez I."/>
            <person name="Pacheco R."/>
            <person name="Padilla G."/>
            <person name="Ferreira P."/>
            <person name="Barriuso J."/>
            <person name="Kellner H."/>
            <person name="Castanera R."/>
            <person name="Alfaro M."/>
            <person name="Ramirez L."/>
            <person name="Pisabarro A.G."/>
            <person name="Kuo A."/>
            <person name="Tritt A."/>
            <person name="Lipzen A."/>
            <person name="He G."/>
            <person name="Yan M."/>
            <person name="Ng V."/>
            <person name="Cullen D."/>
            <person name="Martin F."/>
            <person name="Rosso M.-N."/>
            <person name="Henrissat B."/>
            <person name="Hibbett D."/>
            <person name="Martinez A.T."/>
            <person name="Grigoriev I.V."/>
        </authorList>
    </citation>
    <scope>NUCLEOTIDE SEQUENCE</scope>
    <source>
        <strain evidence="1">AH 44721</strain>
    </source>
</reference>